<gene>
    <name evidence="2" type="ORF">QO002_000827</name>
</gene>
<accession>A0ABU0BKA6</accession>
<sequence>MSEARVVIKRFQGVWVASIFHLEITEHRGFVTQQEAEEHGRKRAQQLQGRPTSPDA</sequence>
<evidence type="ECO:0000313" key="2">
    <source>
        <dbReference type="EMBL" id="MDQ0318689.1"/>
    </source>
</evidence>
<proteinExistence type="predicted"/>
<protein>
    <recommendedName>
        <fullName evidence="4">DUF2188 domain-containing protein</fullName>
    </recommendedName>
</protein>
<feature type="region of interest" description="Disordered" evidence="1">
    <location>
        <begin position="33"/>
        <end position="56"/>
    </location>
</feature>
<evidence type="ECO:0008006" key="4">
    <source>
        <dbReference type="Google" id="ProtNLM"/>
    </source>
</evidence>
<dbReference type="Proteomes" id="UP001230207">
    <property type="component" value="Unassembled WGS sequence"/>
</dbReference>
<name>A0ABU0BKA6_9HYPH</name>
<keyword evidence="3" id="KW-1185">Reference proteome</keyword>
<comment type="caution">
    <text evidence="2">The sequence shown here is derived from an EMBL/GenBank/DDBJ whole genome shotgun (WGS) entry which is preliminary data.</text>
</comment>
<feature type="compositionally biased region" description="Polar residues" evidence="1">
    <location>
        <begin position="45"/>
        <end position="56"/>
    </location>
</feature>
<evidence type="ECO:0000256" key="1">
    <source>
        <dbReference type="SAM" id="MobiDB-lite"/>
    </source>
</evidence>
<evidence type="ECO:0000313" key="3">
    <source>
        <dbReference type="Proteomes" id="UP001230207"/>
    </source>
</evidence>
<dbReference type="EMBL" id="JAUSVF010000001">
    <property type="protein sequence ID" value="MDQ0318689.1"/>
    <property type="molecule type" value="Genomic_DNA"/>
</dbReference>
<reference evidence="2 3" key="1">
    <citation type="submission" date="2023-07" db="EMBL/GenBank/DDBJ databases">
        <title>Genomic Encyclopedia of Type Strains, Phase IV (KMG-IV): sequencing the most valuable type-strain genomes for metagenomic binning, comparative biology and taxonomic classification.</title>
        <authorList>
            <person name="Goeker M."/>
        </authorList>
    </citation>
    <scope>NUCLEOTIDE SEQUENCE [LARGE SCALE GENOMIC DNA]</scope>
    <source>
        <strain evidence="2 3">DSM 1112</strain>
    </source>
</reference>
<organism evidence="2 3">
    <name type="scientific">Pararhizobium capsulatum DSM 1112</name>
    <dbReference type="NCBI Taxonomy" id="1121113"/>
    <lineage>
        <taxon>Bacteria</taxon>
        <taxon>Pseudomonadati</taxon>
        <taxon>Pseudomonadota</taxon>
        <taxon>Alphaproteobacteria</taxon>
        <taxon>Hyphomicrobiales</taxon>
        <taxon>Rhizobiaceae</taxon>
        <taxon>Rhizobium/Agrobacterium group</taxon>
        <taxon>Pararhizobium</taxon>
    </lineage>
</organism>